<name>A0ACC2RX69_9FUNG</name>
<keyword evidence="2" id="KW-1185">Reference proteome</keyword>
<reference evidence="1" key="1">
    <citation type="submission" date="2022-04" db="EMBL/GenBank/DDBJ databases">
        <title>Genome of the entomopathogenic fungus Entomophthora muscae.</title>
        <authorList>
            <person name="Elya C."/>
            <person name="Lovett B.R."/>
            <person name="Lee E."/>
            <person name="Macias A.M."/>
            <person name="Hajek A.E."/>
            <person name="De Bivort B.L."/>
            <person name="Kasson M.T."/>
            <person name="De Fine Licht H.H."/>
            <person name="Stajich J.E."/>
        </authorList>
    </citation>
    <scope>NUCLEOTIDE SEQUENCE</scope>
    <source>
        <strain evidence="1">Berkeley</strain>
    </source>
</reference>
<dbReference type="Proteomes" id="UP001165960">
    <property type="component" value="Unassembled WGS sequence"/>
</dbReference>
<gene>
    <name evidence="1" type="ORF">DSO57_1011879</name>
</gene>
<organism evidence="1 2">
    <name type="scientific">Entomophthora muscae</name>
    <dbReference type="NCBI Taxonomy" id="34485"/>
    <lineage>
        <taxon>Eukaryota</taxon>
        <taxon>Fungi</taxon>
        <taxon>Fungi incertae sedis</taxon>
        <taxon>Zoopagomycota</taxon>
        <taxon>Entomophthoromycotina</taxon>
        <taxon>Entomophthoromycetes</taxon>
        <taxon>Entomophthorales</taxon>
        <taxon>Entomophthoraceae</taxon>
        <taxon>Entomophthora</taxon>
    </lineage>
</organism>
<evidence type="ECO:0000313" key="1">
    <source>
        <dbReference type="EMBL" id="KAJ9054647.1"/>
    </source>
</evidence>
<sequence length="392" mass="43171">MPIYLRLNKFADSLKDVDIEVQEKDMPEFGKDQALLRVVCASLNATDLFCLAGTYGAFLPKQEPKIPGMECLAIVEDIGSQVTKVQKGQRVIPVLMPDLPTLGVGSWQEYLVISEDRLVAVPDGVSDETAAQFFVNHFTPYAMIRNAHLEKGEWIVHNAASGVVGRQIIKLAKHFGLNVVNLVRHKSQVEELEKFGEKNVICTEDFSIVIQELLKITNGQLASAGFDAFGGDNGVIISNALAAGKTAYLYGMMGGLELKAFSHSLLFRGVKYEGFWIIKYMREKNMAEIVEDCKELLSLIKEGVVESLPGIKMDFKQVKRAVIATQSASVSAKVLLVPNLEKKEIKNQTTETPGSFDTAKPEEREAKEQSASPPISDDVAELEKSFSNSLTI</sequence>
<accession>A0ACC2RX69</accession>
<dbReference type="EMBL" id="QTSX02006431">
    <property type="protein sequence ID" value="KAJ9054647.1"/>
    <property type="molecule type" value="Genomic_DNA"/>
</dbReference>
<proteinExistence type="predicted"/>
<evidence type="ECO:0000313" key="2">
    <source>
        <dbReference type="Proteomes" id="UP001165960"/>
    </source>
</evidence>
<protein>
    <submittedName>
        <fullName evidence="1">Uncharacterized protein</fullName>
    </submittedName>
</protein>
<comment type="caution">
    <text evidence="1">The sequence shown here is derived from an EMBL/GenBank/DDBJ whole genome shotgun (WGS) entry which is preliminary data.</text>
</comment>